<name>A0A951QHN5_9CYAN</name>
<keyword evidence="4" id="KW-0597">Phosphoprotein</keyword>
<evidence type="ECO:0000256" key="4">
    <source>
        <dbReference type="ARBA" id="ARBA00022553"/>
    </source>
</evidence>
<keyword evidence="9" id="KW-1133">Transmembrane helix</keyword>
<dbReference type="CDD" id="cd12913">
    <property type="entry name" value="PDC1_MCP_like"/>
    <property type="match status" value="1"/>
</dbReference>
<organism evidence="12 13">
    <name type="scientific">Drouetiella hepatica Uher 2000/2452</name>
    <dbReference type="NCBI Taxonomy" id="904376"/>
    <lineage>
        <taxon>Bacteria</taxon>
        <taxon>Bacillati</taxon>
        <taxon>Cyanobacteriota</taxon>
        <taxon>Cyanophyceae</taxon>
        <taxon>Oculatellales</taxon>
        <taxon>Oculatellaceae</taxon>
        <taxon>Drouetiella</taxon>
    </lineage>
</organism>
<dbReference type="GO" id="GO:0000155">
    <property type="term" value="F:phosphorelay sensor kinase activity"/>
    <property type="evidence" value="ECO:0007669"/>
    <property type="project" value="InterPro"/>
</dbReference>
<dbReference type="EC" id="2.7.13.3" evidence="3"/>
<dbReference type="PROSITE" id="PS50109">
    <property type="entry name" value="HIS_KIN"/>
    <property type="match status" value="1"/>
</dbReference>
<dbReference type="Pfam" id="PF02518">
    <property type="entry name" value="HATPase_c"/>
    <property type="match status" value="1"/>
</dbReference>
<dbReference type="GO" id="GO:0005886">
    <property type="term" value="C:plasma membrane"/>
    <property type="evidence" value="ECO:0007669"/>
    <property type="project" value="TreeGrafter"/>
</dbReference>
<keyword evidence="9" id="KW-0472">Membrane</keyword>
<comment type="caution">
    <text evidence="12">The sequence shown here is derived from an EMBL/GenBank/DDBJ whole genome shotgun (WGS) entry which is preliminary data.</text>
</comment>
<reference evidence="12" key="1">
    <citation type="submission" date="2021-05" db="EMBL/GenBank/DDBJ databases">
        <authorList>
            <person name="Pietrasiak N."/>
            <person name="Ward R."/>
            <person name="Stajich J.E."/>
            <person name="Kurbessoian T."/>
        </authorList>
    </citation>
    <scope>NUCLEOTIDE SEQUENCE</scope>
    <source>
        <strain evidence="12">UHER 2000/2452</strain>
    </source>
</reference>
<accession>A0A951QHN5</accession>
<dbReference type="PRINTS" id="PR00344">
    <property type="entry name" value="BCTRLSENSOR"/>
</dbReference>
<sequence length="724" mass="81157">MFQFSPTRGLAKLFRKVPLRAVLIVPFVLQIIFVVGLTGYLSHLNGQDAVRDLVGQLEQQVGDRVVQKLGDYLKAPQLVTQINADAVRLGFLDLEDIPTLERHFQSQFWQFNDLQNSLRYGEERQAEPSTCPSPPPSKLTYIALASETGNYIDLGYNPSGNLETTILDRRRDNITRIWQVNPWGRRTNFLDTVPDYNPRNRPWYQRAAQTGAMVWVDPYLLLPYNDWIISVDRPIYSQQGDLIGVADATLSLSGVSEFLRHLKVGNTGQVFILQPNGKKPDGSIAKDAKGNPIAQLIGSSKNESLCQPASQDLDVLQSKDPLTRATALHLQKIFGSFSSINSTNSRQIPDLWMGSNRRFVRTFPFPGELRSEFQGLNWLVVVVVPQEDFMAQINENTQNTALLCLLALGVAIAIGTSINRWITRSIRQLSHAAKALAQGDWDRQVLIHTPKELGTLSDAFNHMRHQLRQSHQQLEQYSQGLEQKNEQLETLEAELRRQLNLFLHAVSHDLRNPVIGTSLVLSNLKNQPGDDLKLPRRVLDRMAESNQHQLDLINSLIDTHAAEIWGISLQIQPVRLSEVVRGAIADLQPILDKEQANLDDRISADLPLIDADALQISRVYQNLIANALKHNPSGLSLTLAAHLEGDRLRCTVTDNGVGIHPNQCDKLFDPYFRGEQKPKSVGLGLGLYLCQQIIQAHDGEIGVESQLGEGTTFWFTLPLNKVTD</sequence>
<dbReference type="SMART" id="SM00387">
    <property type="entry name" value="HATPase_c"/>
    <property type="match status" value="1"/>
</dbReference>
<dbReference type="SMART" id="SM00388">
    <property type="entry name" value="HisKA"/>
    <property type="match status" value="1"/>
</dbReference>
<evidence type="ECO:0000256" key="7">
    <source>
        <dbReference type="ARBA" id="ARBA00023012"/>
    </source>
</evidence>
<dbReference type="Gene3D" id="1.10.287.130">
    <property type="match status" value="1"/>
</dbReference>
<keyword evidence="7" id="KW-0902">Two-component regulatory system</keyword>
<dbReference type="InterPro" id="IPR003594">
    <property type="entry name" value="HATPase_dom"/>
</dbReference>
<keyword evidence="5" id="KW-0808">Transferase</keyword>
<reference evidence="12" key="2">
    <citation type="journal article" date="2022" name="Microbiol. Resour. Announc.">
        <title>Metagenome Sequencing to Explore Phylogenomics of Terrestrial Cyanobacteria.</title>
        <authorList>
            <person name="Ward R.D."/>
            <person name="Stajich J.E."/>
            <person name="Johansen J.R."/>
            <person name="Huntemann M."/>
            <person name="Clum A."/>
            <person name="Foster B."/>
            <person name="Foster B."/>
            <person name="Roux S."/>
            <person name="Palaniappan K."/>
            <person name="Varghese N."/>
            <person name="Mukherjee S."/>
            <person name="Reddy T.B.K."/>
            <person name="Daum C."/>
            <person name="Copeland A."/>
            <person name="Chen I.A."/>
            <person name="Ivanova N.N."/>
            <person name="Kyrpides N.C."/>
            <person name="Shapiro N."/>
            <person name="Eloe-Fadrosh E.A."/>
            <person name="Pietrasiak N."/>
        </authorList>
    </citation>
    <scope>NUCLEOTIDE SEQUENCE</scope>
    <source>
        <strain evidence="12">UHER 2000/2452</strain>
    </source>
</reference>
<dbReference type="CDD" id="cd00082">
    <property type="entry name" value="HisKA"/>
    <property type="match status" value="1"/>
</dbReference>
<evidence type="ECO:0000256" key="8">
    <source>
        <dbReference type="SAM" id="Coils"/>
    </source>
</evidence>
<evidence type="ECO:0000259" key="10">
    <source>
        <dbReference type="PROSITE" id="PS50109"/>
    </source>
</evidence>
<dbReference type="Proteomes" id="UP000757435">
    <property type="component" value="Unassembled WGS sequence"/>
</dbReference>
<dbReference type="Pfam" id="PF00512">
    <property type="entry name" value="HisKA"/>
    <property type="match status" value="1"/>
</dbReference>
<proteinExistence type="predicted"/>
<evidence type="ECO:0000256" key="5">
    <source>
        <dbReference type="ARBA" id="ARBA00022679"/>
    </source>
</evidence>
<evidence type="ECO:0000256" key="3">
    <source>
        <dbReference type="ARBA" id="ARBA00012438"/>
    </source>
</evidence>
<dbReference type="PROSITE" id="PS50885">
    <property type="entry name" value="HAMP"/>
    <property type="match status" value="1"/>
</dbReference>
<evidence type="ECO:0000256" key="1">
    <source>
        <dbReference type="ARBA" id="ARBA00000085"/>
    </source>
</evidence>
<comment type="subcellular location">
    <subcellularLocation>
        <location evidence="2">Membrane</location>
    </subcellularLocation>
</comment>
<evidence type="ECO:0000313" key="12">
    <source>
        <dbReference type="EMBL" id="MBW4662576.1"/>
    </source>
</evidence>
<evidence type="ECO:0000259" key="11">
    <source>
        <dbReference type="PROSITE" id="PS50885"/>
    </source>
</evidence>
<keyword evidence="6" id="KW-0418">Kinase</keyword>
<protein>
    <recommendedName>
        <fullName evidence="3">histidine kinase</fullName>
        <ecNumber evidence="3">2.7.13.3</ecNumber>
    </recommendedName>
</protein>
<dbReference type="SUPFAM" id="SSF47384">
    <property type="entry name" value="Homodimeric domain of signal transducing histidine kinase"/>
    <property type="match status" value="1"/>
</dbReference>
<comment type="catalytic activity">
    <reaction evidence="1">
        <text>ATP + protein L-histidine = ADP + protein N-phospho-L-histidine.</text>
        <dbReference type="EC" id="2.7.13.3"/>
    </reaction>
</comment>
<dbReference type="PANTHER" id="PTHR43047">
    <property type="entry name" value="TWO-COMPONENT HISTIDINE PROTEIN KINASE"/>
    <property type="match status" value="1"/>
</dbReference>
<feature type="transmembrane region" description="Helical" evidence="9">
    <location>
        <begin position="21"/>
        <end position="41"/>
    </location>
</feature>
<dbReference type="Gene3D" id="6.10.340.10">
    <property type="match status" value="1"/>
</dbReference>
<dbReference type="InterPro" id="IPR036097">
    <property type="entry name" value="HisK_dim/P_sf"/>
</dbReference>
<evidence type="ECO:0000256" key="6">
    <source>
        <dbReference type="ARBA" id="ARBA00022777"/>
    </source>
</evidence>
<dbReference type="PANTHER" id="PTHR43047:SF72">
    <property type="entry name" value="OSMOSENSING HISTIDINE PROTEIN KINASE SLN1"/>
    <property type="match status" value="1"/>
</dbReference>
<evidence type="ECO:0000256" key="9">
    <source>
        <dbReference type="SAM" id="Phobius"/>
    </source>
</evidence>
<dbReference type="CDD" id="cd06225">
    <property type="entry name" value="HAMP"/>
    <property type="match status" value="1"/>
</dbReference>
<dbReference type="InterPro" id="IPR003660">
    <property type="entry name" value="HAMP_dom"/>
</dbReference>
<dbReference type="Gene3D" id="3.30.565.10">
    <property type="entry name" value="Histidine kinase-like ATPase, C-terminal domain"/>
    <property type="match status" value="1"/>
</dbReference>
<dbReference type="EMBL" id="JAHHHD010000086">
    <property type="protein sequence ID" value="MBW4662576.1"/>
    <property type="molecule type" value="Genomic_DNA"/>
</dbReference>
<dbReference type="Pfam" id="PF00672">
    <property type="entry name" value="HAMP"/>
    <property type="match status" value="1"/>
</dbReference>
<dbReference type="SUPFAM" id="SSF158472">
    <property type="entry name" value="HAMP domain-like"/>
    <property type="match status" value="1"/>
</dbReference>
<feature type="coiled-coil region" evidence="8">
    <location>
        <begin position="464"/>
        <end position="501"/>
    </location>
</feature>
<feature type="domain" description="Histidine kinase" evidence="10">
    <location>
        <begin position="505"/>
        <end position="721"/>
    </location>
</feature>
<keyword evidence="9" id="KW-0812">Transmembrane</keyword>
<dbReference type="AlphaFoldDB" id="A0A951QHN5"/>
<dbReference type="InterPro" id="IPR003661">
    <property type="entry name" value="HisK_dim/P_dom"/>
</dbReference>
<dbReference type="InterPro" id="IPR005467">
    <property type="entry name" value="His_kinase_dom"/>
</dbReference>
<dbReference type="Pfam" id="PF22673">
    <property type="entry name" value="MCP-like_PDC_1"/>
    <property type="match status" value="1"/>
</dbReference>
<dbReference type="CDD" id="cd00075">
    <property type="entry name" value="HATPase"/>
    <property type="match status" value="1"/>
</dbReference>
<dbReference type="SUPFAM" id="SSF55874">
    <property type="entry name" value="ATPase domain of HSP90 chaperone/DNA topoisomerase II/histidine kinase"/>
    <property type="match status" value="1"/>
</dbReference>
<dbReference type="Gene3D" id="3.30.450.20">
    <property type="entry name" value="PAS domain"/>
    <property type="match status" value="2"/>
</dbReference>
<feature type="domain" description="HAMP" evidence="11">
    <location>
        <begin position="420"/>
        <end position="472"/>
    </location>
</feature>
<dbReference type="GO" id="GO:0009927">
    <property type="term" value="F:histidine phosphotransfer kinase activity"/>
    <property type="evidence" value="ECO:0007669"/>
    <property type="project" value="TreeGrafter"/>
</dbReference>
<evidence type="ECO:0000313" key="13">
    <source>
        <dbReference type="Proteomes" id="UP000757435"/>
    </source>
</evidence>
<dbReference type="SMART" id="SM00304">
    <property type="entry name" value="HAMP"/>
    <property type="match status" value="1"/>
</dbReference>
<keyword evidence="8" id="KW-0175">Coiled coil</keyword>
<evidence type="ECO:0000256" key="2">
    <source>
        <dbReference type="ARBA" id="ARBA00004370"/>
    </source>
</evidence>
<gene>
    <name evidence="12" type="ORF">KME15_28365</name>
</gene>
<dbReference type="InterPro" id="IPR004358">
    <property type="entry name" value="Sig_transdc_His_kin-like_C"/>
</dbReference>
<dbReference type="FunFam" id="3.30.565.10:FF:000006">
    <property type="entry name" value="Sensor histidine kinase WalK"/>
    <property type="match status" value="1"/>
</dbReference>
<dbReference type="InterPro" id="IPR036890">
    <property type="entry name" value="HATPase_C_sf"/>
</dbReference>